<dbReference type="KEGG" id="tio:INP52_08280"/>
<evidence type="ECO:0000256" key="2">
    <source>
        <dbReference type="ARBA" id="ARBA00023125"/>
    </source>
</evidence>
<dbReference type="EMBL" id="CP063767">
    <property type="protein sequence ID" value="QOY60393.1"/>
    <property type="molecule type" value="Genomic_DNA"/>
</dbReference>
<dbReference type="InterPro" id="IPR000524">
    <property type="entry name" value="Tscrpt_reg_HTH_GntR"/>
</dbReference>
<dbReference type="InterPro" id="IPR036388">
    <property type="entry name" value="WH-like_DNA-bd_sf"/>
</dbReference>
<accession>A0A7S7RUA1</accession>
<reference evidence="5 6" key="1">
    <citation type="submission" date="2020-10" db="EMBL/GenBank/DDBJ databases">
        <title>Olsenella immobilis sp.nov., isolated from the mud in a fermentation cellar used for the production of Chinese strong-flavoured liquor.</title>
        <authorList>
            <person name="Lu L."/>
        </authorList>
    </citation>
    <scope>NUCLEOTIDE SEQUENCE [LARGE SCALE GENOMIC DNA]</scope>
    <source>
        <strain evidence="5 6">LZLJ-2</strain>
    </source>
</reference>
<evidence type="ECO:0000256" key="3">
    <source>
        <dbReference type="ARBA" id="ARBA00023163"/>
    </source>
</evidence>
<evidence type="ECO:0000259" key="4">
    <source>
        <dbReference type="PROSITE" id="PS50949"/>
    </source>
</evidence>
<dbReference type="PANTHER" id="PTHR44846:SF1">
    <property type="entry name" value="MANNOSYL-D-GLYCERATE TRANSPORT_METABOLISM SYSTEM REPRESSOR MNGR-RELATED"/>
    <property type="match status" value="1"/>
</dbReference>
<keyword evidence="1" id="KW-0805">Transcription regulation</keyword>
<organism evidence="5 6">
    <name type="scientific">Thermophilibacter immobilis</name>
    <dbReference type="NCBI Taxonomy" id="2779519"/>
    <lineage>
        <taxon>Bacteria</taxon>
        <taxon>Bacillati</taxon>
        <taxon>Actinomycetota</taxon>
        <taxon>Coriobacteriia</taxon>
        <taxon>Coriobacteriales</taxon>
        <taxon>Atopobiaceae</taxon>
        <taxon>Thermophilibacter</taxon>
    </lineage>
</organism>
<dbReference type="InterPro" id="IPR011663">
    <property type="entry name" value="UTRA"/>
</dbReference>
<dbReference type="InterPro" id="IPR050679">
    <property type="entry name" value="Bact_HTH_transcr_reg"/>
</dbReference>
<dbReference type="Gene3D" id="1.10.10.10">
    <property type="entry name" value="Winged helix-like DNA-binding domain superfamily/Winged helix DNA-binding domain"/>
    <property type="match status" value="1"/>
</dbReference>
<dbReference type="SMART" id="SM00345">
    <property type="entry name" value="HTH_GNTR"/>
    <property type="match status" value="1"/>
</dbReference>
<dbReference type="PRINTS" id="PR00035">
    <property type="entry name" value="HTHGNTR"/>
</dbReference>
<name>A0A7S7RUA1_9ACTN</name>
<dbReference type="AlphaFoldDB" id="A0A7S7RUA1"/>
<dbReference type="PROSITE" id="PS50949">
    <property type="entry name" value="HTH_GNTR"/>
    <property type="match status" value="1"/>
</dbReference>
<dbReference type="SMART" id="SM00866">
    <property type="entry name" value="UTRA"/>
    <property type="match status" value="1"/>
</dbReference>
<dbReference type="Pfam" id="PF07702">
    <property type="entry name" value="UTRA"/>
    <property type="match status" value="1"/>
</dbReference>
<dbReference type="SUPFAM" id="SSF64288">
    <property type="entry name" value="Chorismate lyase-like"/>
    <property type="match status" value="1"/>
</dbReference>
<dbReference type="CDD" id="cd07377">
    <property type="entry name" value="WHTH_GntR"/>
    <property type="match status" value="1"/>
</dbReference>
<dbReference type="GO" id="GO:0003677">
    <property type="term" value="F:DNA binding"/>
    <property type="evidence" value="ECO:0007669"/>
    <property type="project" value="UniProtKB-KW"/>
</dbReference>
<sequence length="246" mass="26866">MSEDLNSSSALPLYVQVVGRIQYAIDSGEYGIGDKIPSEGELQSLFSVGRITIRRAIEELVAAGYLMKKQGKGTFVKAPGNLHLVQSRLDSQVFSYTEACEKASLAAGSVELGSSLVEPTADDRAFLGIEGDDKVLVTRRVRTADGVPIMIEENHFSLSDFLFLAEANLENRSLYGLIEKRTGRRPKMVGECILSSARAMENVAAQLSVPVGEPLFSLHARYADGDDRPLYIGDQLIVGARWSFTF</sequence>
<evidence type="ECO:0000313" key="5">
    <source>
        <dbReference type="EMBL" id="QOY60393.1"/>
    </source>
</evidence>
<dbReference type="FunFam" id="1.10.10.10:FF:000079">
    <property type="entry name" value="GntR family transcriptional regulator"/>
    <property type="match status" value="1"/>
</dbReference>
<dbReference type="InterPro" id="IPR028978">
    <property type="entry name" value="Chorismate_lyase_/UTRA_dom_sf"/>
</dbReference>
<dbReference type="SUPFAM" id="SSF46785">
    <property type="entry name" value="Winged helix' DNA-binding domain"/>
    <property type="match status" value="1"/>
</dbReference>
<dbReference type="Pfam" id="PF00392">
    <property type="entry name" value="GntR"/>
    <property type="match status" value="1"/>
</dbReference>
<keyword evidence="2" id="KW-0238">DNA-binding</keyword>
<gene>
    <name evidence="5" type="ORF">INP52_08280</name>
</gene>
<protein>
    <submittedName>
        <fullName evidence="5">GntR family transcriptional regulator</fullName>
    </submittedName>
</protein>
<dbReference type="PANTHER" id="PTHR44846">
    <property type="entry name" value="MANNOSYL-D-GLYCERATE TRANSPORT/METABOLISM SYSTEM REPRESSOR MNGR-RELATED"/>
    <property type="match status" value="1"/>
</dbReference>
<evidence type="ECO:0000313" key="6">
    <source>
        <dbReference type="Proteomes" id="UP000593735"/>
    </source>
</evidence>
<dbReference type="Gene3D" id="3.40.1410.10">
    <property type="entry name" value="Chorismate lyase-like"/>
    <property type="match status" value="1"/>
</dbReference>
<proteinExistence type="predicted"/>
<dbReference type="Proteomes" id="UP000593735">
    <property type="component" value="Chromosome"/>
</dbReference>
<keyword evidence="3" id="KW-0804">Transcription</keyword>
<evidence type="ECO:0000256" key="1">
    <source>
        <dbReference type="ARBA" id="ARBA00023015"/>
    </source>
</evidence>
<dbReference type="GO" id="GO:0045892">
    <property type="term" value="P:negative regulation of DNA-templated transcription"/>
    <property type="evidence" value="ECO:0007669"/>
    <property type="project" value="TreeGrafter"/>
</dbReference>
<dbReference type="GO" id="GO:0003700">
    <property type="term" value="F:DNA-binding transcription factor activity"/>
    <property type="evidence" value="ECO:0007669"/>
    <property type="project" value="InterPro"/>
</dbReference>
<keyword evidence="6" id="KW-1185">Reference proteome</keyword>
<feature type="domain" description="HTH gntR-type" evidence="4">
    <location>
        <begin position="11"/>
        <end position="79"/>
    </location>
</feature>
<dbReference type="RefSeq" id="WP_194370791.1">
    <property type="nucleotide sequence ID" value="NZ_CP063767.1"/>
</dbReference>
<dbReference type="InterPro" id="IPR036390">
    <property type="entry name" value="WH_DNA-bd_sf"/>
</dbReference>